<dbReference type="AlphaFoldDB" id="A0A8J5T5X9"/>
<evidence type="ECO:0000313" key="2">
    <source>
        <dbReference type="Proteomes" id="UP000729402"/>
    </source>
</evidence>
<sequence>MRTIAKARRQVAEGKAAFQAEAAEWKRKYELEMAHKQQITRWWEGDITTTERSNKQILLKWNCVMGSIIVQRTTSSNRSILPRITGIHDTFPRRAIS</sequence>
<evidence type="ECO:0000313" key="1">
    <source>
        <dbReference type="EMBL" id="KAG8079117.1"/>
    </source>
</evidence>
<proteinExistence type="predicted"/>
<reference evidence="1" key="1">
    <citation type="journal article" date="2021" name="bioRxiv">
        <title>Whole Genome Assembly and Annotation of Northern Wild Rice, Zizania palustris L., Supports a Whole Genome Duplication in the Zizania Genus.</title>
        <authorList>
            <person name="Haas M."/>
            <person name="Kono T."/>
            <person name="Macchietto M."/>
            <person name="Millas R."/>
            <person name="McGilp L."/>
            <person name="Shao M."/>
            <person name="Duquette J."/>
            <person name="Hirsch C.N."/>
            <person name="Kimball J."/>
        </authorList>
    </citation>
    <scope>NUCLEOTIDE SEQUENCE</scope>
    <source>
        <tissue evidence="1">Fresh leaf tissue</tissue>
    </source>
</reference>
<name>A0A8J5T5X9_ZIZPA</name>
<gene>
    <name evidence="1" type="ORF">GUJ93_ZPchr0007g5993</name>
</gene>
<keyword evidence="2" id="KW-1185">Reference proteome</keyword>
<organism evidence="1 2">
    <name type="scientific">Zizania palustris</name>
    <name type="common">Northern wild rice</name>
    <dbReference type="NCBI Taxonomy" id="103762"/>
    <lineage>
        <taxon>Eukaryota</taxon>
        <taxon>Viridiplantae</taxon>
        <taxon>Streptophyta</taxon>
        <taxon>Embryophyta</taxon>
        <taxon>Tracheophyta</taxon>
        <taxon>Spermatophyta</taxon>
        <taxon>Magnoliopsida</taxon>
        <taxon>Liliopsida</taxon>
        <taxon>Poales</taxon>
        <taxon>Poaceae</taxon>
        <taxon>BOP clade</taxon>
        <taxon>Oryzoideae</taxon>
        <taxon>Oryzeae</taxon>
        <taxon>Zizaniinae</taxon>
        <taxon>Zizania</taxon>
    </lineage>
</organism>
<protein>
    <submittedName>
        <fullName evidence="1">Uncharacterized protein</fullName>
    </submittedName>
</protein>
<dbReference type="EMBL" id="JAAALK010000282">
    <property type="protein sequence ID" value="KAG8079117.1"/>
    <property type="molecule type" value="Genomic_DNA"/>
</dbReference>
<comment type="caution">
    <text evidence="1">The sequence shown here is derived from an EMBL/GenBank/DDBJ whole genome shotgun (WGS) entry which is preliminary data.</text>
</comment>
<accession>A0A8J5T5X9</accession>
<reference evidence="1" key="2">
    <citation type="submission" date="2021-02" db="EMBL/GenBank/DDBJ databases">
        <authorList>
            <person name="Kimball J.A."/>
            <person name="Haas M.W."/>
            <person name="Macchietto M."/>
            <person name="Kono T."/>
            <person name="Duquette J."/>
            <person name="Shao M."/>
        </authorList>
    </citation>
    <scope>NUCLEOTIDE SEQUENCE</scope>
    <source>
        <tissue evidence="1">Fresh leaf tissue</tissue>
    </source>
</reference>
<dbReference type="Proteomes" id="UP000729402">
    <property type="component" value="Unassembled WGS sequence"/>
</dbReference>